<feature type="transmembrane region" description="Helical" evidence="4">
    <location>
        <begin position="355"/>
        <end position="374"/>
    </location>
</feature>
<dbReference type="RefSeq" id="WP_078807077.1">
    <property type="nucleotide sequence ID" value="NZ_FUXI01000011.1"/>
</dbReference>
<evidence type="ECO:0000313" key="6">
    <source>
        <dbReference type="EMBL" id="SJZ68666.1"/>
    </source>
</evidence>
<feature type="transmembrane region" description="Helical" evidence="4">
    <location>
        <begin position="117"/>
        <end position="134"/>
    </location>
</feature>
<keyword evidence="4" id="KW-0812">Transmembrane</keyword>
<proteinExistence type="predicted"/>
<dbReference type="Proteomes" id="UP000190328">
    <property type="component" value="Unassembled WGS sequence"/>
</dbReference>
<feature type="transmembrane region" description="Helical" evidence="4">
    <location>
        <begin position="330"/>
        <end position="349"/>
    </location>
</feature>
<feature type="transmembrane region" description="Helical" evidence="4">
    <location>
        <begin position="7"/>
        <end position="27"/>
    </location>
</feature>
<evidence type="ECO:0000256" key="1">
    <source>
        <dbReference type="ARBA" id="ARBA00022679"/>
    </source>
</evidence>
<feature type="transmembrane region" description="Helical" evidence="4">
    <location>
        <begin position="206"/>
        <end position="226"/>
    </location>
</feature>
<dbReference type="EMBL" id="FUXI01000011">
    <property type="protein sequence ID" value="SJZ68666.1"/>
    <property type="molecule type" value="Genomic_DNA"/>
</dbReference>
<dbReference type="InterPro" id="IPR036890">
    <property type="entry name" value="HATPase_C_sf"/>
</dbReference>
<dbReference type="InterPro" id="IPR050482">
    <property type="entry name" value="Sensor_HK_TwoCompSys"/>
</dbReference>
<evidence type="ECO:0000256" key="2">
    <source>
        <dbReference type="ARBA" id="ARBA00022777"/>
    </source>
</evidence>
<keyword evidence="1" id="KW-0808">Transferase</keyword>
<gene>
    <name evidence="6" type="ORF">SAMN02745116_01151</name>
</gene>
<dbReference type="Gene3D" id="3.30.565.10">
    <property type="entry name" value="Histidine kinase-like ATPase, C-terminal domain"/>
    <property type="match status" value="1"/>
</dbReference>
<evidence type="ECO:0000259" key="5">
    <source>
        <dbReference type="Pfam" id="PF02518"/>
    </source>
</evidence>
<evidence type="ECO:0000256" key="3">
    <source>
        <dbReference type="ARBA" id="ARBA00023012"/>
    </source>
</evidence>
<reference evidence="6 7" key="1">
    <citation type="submission" date="2017-02" db="EMBL/GenBank/DDBJ databases">
        <authorList>
            <person name="Peterson S.W."/>
        </authorList>
    </citation>
    <scope>NUCLEOTIDE SEQUENCE [LARGE SCALE GENOMIC DNA]</scope>
    <source>
        <strain evidence="6 7">ATCC BAA-1030</strain>
    </source>
</reference>
<dbReference type="GO" id="GO:0016301">
    <property type="term" value="F:kinase activity"/>
    <property type="evidence" value="ECO:0007669"/>
    <property type="project" value="UniProtKB-KW"/>
</dbReference>
<dbReference type="Gene3D" id="2.30.42.10">
    <property type="match status" value="1"/>
</dbReference>
<keyword evidence="4" id="KW-1133">Transmembrane helix</keyword>
<dbReference type="PANTHER" id="PTHR24421:SF60">
    <property type="entry name" value="SENSOR HISTIDINE KINASE COMP"/>
    <property type="match status" value="1"/>
</dbReference>
<dbReference type="GO" id="GO:0000160">
    <property type="term" value="P:phosphorelay signal transduction system"/>
    <property type="evidence" value="ECO:0007669"/>
    <property type="project" value="UniProtKB-KW"/>
</dbReference>
<dbReference type="SUPFAM" id="SSF55874">
    <property type="entry name" value="ATPase domain of HSP90 chaperone/DNA topoisomerase II/histidine kinase"/>
    <property type="match status" value="1"/>
</dbReference>
<feature type="transmembrane region" description="Helical" evidence="4">
    <location>
        <begin position="173"/>
        <end position="194"/>
    </location>
</feature>
<keyword evidence="7" id="KW-1185">Reference proteome</keyword>
<feature type="transmembrane region" description="Helical" evidence="4">
    <location>
        <begin position="146"/>
        <end position="167"/>
    </location>
</feature>
<keyword evidence="3" id="KW-0902">Two-component regulatory system</keyword>
<accession>A0A1T4MPC2</accession>
<dbReference type="PANTHER" id="PTHR24421">
    <property type="entry name" value="NITRATE/NITRITE SENSOR PROTEIN NARX-RELATED"/>
    <property type="match status" value="1"/>
</dbReference>
<keyword evidence="2 6" id="KW-0418">Kinase</keyword>
<evidence type="ECO:0000256" key="4">
    <source>
        <dbReference type="SAM" id="Phobius"/>
    </source>
</evidence>
<dbReference type="AlphaFoldDB" id="A0A1T4MPC2"/>
<feature type="transmembrane region" description="Helical" evidence="4">
    <location>
        <begin position="298"/>
        <end position="318"/>
    </location>
</feature>
<feature type="domain" description="Histidine kinase/HSP90-like ATPase" evidence="5">
    <location>
        <begin position="496"/>
        <end position="581"/>
    </location>
</feature>
<sequence>MKNQKNYFHLSIIFAFLAFFLFVYYYFAVSQTNYVGLSVRDELGEWKIVNLQKSGAAEKSGLKKGDILLSLDNQEPRKNKILNKWLIVEQVENVQVKRNEKILSISLRKNHVNFQRFLSLSAISAGITSFLLVFSRKQLISKRSIYFYYFLVSAIFAVLSLVPSSIGNDIGRFFIILMISIFPIFLSIFVRKNYKISVLFRKSKSIMLSVGIMVVNLLLFFWNLLFTLPMIFRNYLAIGIFYVLFFQLCLVLIGDRMKENVQLNRISQINIRVLSIFSVLPLFFCYVFQIGWQAPFPLVLSFVILPFFALLHGLILSRGTLFRYGLSEKVLYLAISVFLSIMLVLFILLSNYIPFYIVMIYAFSLMYLLLPLFIEIVLITKKQNVATTSLDTFLIAEEEREGISMYIHDTTIQELMFFIREVQEKGEVSKKETLDVIEEAVFSLRELCSDIYPLMIEELGLKSALIDLSHQLQRKYPVLIEVKFEQTDIILPAKYENFLLRSLKELINNSILHGKATEIQLVFKETSDFYTFTVKDNGHFIEQEKKHRNNHFGLNAIKEKIKLLGGNTTVDVGNGTKISLNVLKNKEKKDENKTSVN</sequence>
<organism evidence="6 7">
    <name type="scientific">Pilibacter termitis</name>
    <dbReference type="NCBI Taxonomy" id="263852"/>
    <lineage>
        <taxon>Bacteria</taxon>
        <taxon>Bacillati</taxon>
        <taxon>Bacillota</taxon>
        <taxon>Bacilli</taxon>
        <taxon>Lactobacillales</taxon>
        <taxon>Enterococcaceae</taxon>
        <taxon>Pilibacter</taxon>
    </lineage>
</organism>
<dbReference type="OrthoDB" id="9768405at2"/>
<feature type="transmembrane region" description="Helical" evidence="4">
    <location>
        <begin position="273"/>
        <end position="292"/>
    </location>
</feature>
<name>A0A1T4MPC2_9ENTE</name>
<keyword evidence="4" id="KW-0472">Membrane</keyword>
<dbReference type="SUPFAM" id="SSF50156">
    <property type="entry name" value="PDZ domain-like"/>
    <property type="match status" value="1"/>
</dbReference>
<evidence type="ECO:0000313" key="7">
    <source>
        <dbReference type="Proteomes" id="UP000190328"/>
    </source>
</evidence>
<protein>
    <submittedName>
        <fullName evidence="6">Signal transduction histidine kinase</fullName>
    </submittedName>
</protein>
<dbReference type="InterPro" id="IPR036034">
    <property type="entry name" value="PDZ_sf"/>
</dbReference>
<feature type="transmembrane region" description="Helical" evidence="4">
    <location>
        <begin position="232"/>
        <end position="253"/>
    </location>
</feature>
<dbReference type="Pfam" id="PF02518">
    <property type="entry name" value="HATPase_c"/>
    <property type="match status" value="1"/>
</dbReference>
<dbReference type="STRING" id="263852.SAMN02745116_01151"/>
<dbReference type="InterPro" id="IPR003594">
    <property type="entry name" value="HATPase_dom"/>
</dbReference>